<feature type="transmembrane region" description="Helical" evidence="1">
    <location>
        <begin position="150"/>
        <end position="169"/>
    </location>
</feature>
<protein>
    <submittedName>
        <fullName evidence="2">Uncharacterized protein</fullName>
    </submittedName>
</protein>
<dbReference type="EMBL" id="GBRH01201567">
    <property type="protein sequence ID" value="JAD96328.1"/>
    <property type="molecule type" value="Transcribed_RNA"/>
</dbReference>
<organism evidence="2">
    <name type="scientific">Arundo donax</name>
    <name type="common">Giant reed</name>
    <name type="synonym">Donax arundinaceus</name>
    <dbReference type="NCBI Taxonomy" id="35708"/>
    <lineage>
        <taxon>Eukaryota</taxon>
        <taxon>Viridiplantae</taxon>
        <taxon>Streptophyta</taxon>
        <taxon>Embryophyta</taxon>
        <taxon>Tracheophyta</taxon>
        <taxon>Spermatophyta</taxon>
        <taxon>Magnoliopsida</taxon>
        <taxon>Liliopsida</taxon>
        <taxon>Poales</taxon>
        <taxon>Poaceae</taxon>
        <taxon>PACMAD clade</taxon>
        <taxon>Arundinoideae</taxon>
        <taxon>Arundineae</taxon>
        <taxon>Arundo</taxon>
    </lineage>
</organism>
<keyword evidence="1" id="KW-0472">Membrane</keyword>
<accession>A0A0A9EBB5</accession>
<proteinExistence type="predicted"/>
<reference evidence="2" key="1">
    <citation type="submission" date="2014-09" db="EMBL/GenBank/DDBJ databases">
        <authorList>
            <person name="Magalhaes I.L.F."/>
            <person name="Oliveira U."/>
            <person name="Santos F.R."/>
            <person name="Vidigal T.H.D.A."/>
            <person name="Brescovit A.D."/>
            <person name="Santos A.J."/>
        </authorList>
    </citation>
    <scope>NUCLEOTIDE SEQUENCE</scope>
    <source>
        <tissue evidence="2">Shoot tissue taken approximately 20 cm above the soil surface</tissue>
    </source>
</reference>
<reference evidence="2" key="2">
    <citation type="journal article" date="2015" name="Data Brief">
        <title>Shoot transcriptome of the giant reed, Arundo donax.</title>
        <authorList>
            <person name="Barrero R.A."/>
            <person name="Guerrero F.D."/>
            <person name="Moolhuijzen P."/>
            <person name="Goolsby J.A."/>
            <person name="Tidwell J."/>
            <person name="Bellgard S.E."/>
            <person name="Bellgard M.I."/>
        </authorList>
    </citation>
    <scope>NUCLEOTIDE SEQUENCE</scope>
    <source>
        <tissue evidence="2">Shoot tissue taken approximately 20 cm above the soil surface</tissue>
    </source>
</reference>
<feature type="transmembrane region" description="Helical" evidence="1">
    <location>
        <begin position="76"/>
        <end position="98"/>
    </location>
</feature>
<sequence length="187" mass="19837">MYLLGTSRHSRFSFLNLEQTSDTASLLLAADGVGAASFFGVLMNSALTTVPFLAAAATGSFWCLTLRNGSCLGRTALLRGVVSAFFHALGTSTLAALVRTRDARRAQIRWAFSLGFASAFSAASVAVLSLARRALGSFGGAECGHFSIELWFLLPIAFCSRTLGLLSAITRMKKLRSRAAGSVCSWL</sequence>
<name>A0A0A9EBB5_ARUDO</name>
<dbReference type="AlphaFoldDB" id="A0A0A9EBB5"/>
<feature type="transmembrane region" description="Helical" evidence="1">
    <location>
        <begin position="110"/>
        <end position="130"/>
    </location>
</feature>
<evidence type="ECO:0000256" key="1">
    <source>
        <dbReference type="SAM" id="Phobius"/>
    </source>
</evidence>
<keyword evidence="1" id="KW-1133">Transmembrane helix</keyword>
<keyword evidence="1" id="KW-0812">Transmembrane</keyword>
<feature type="transmembrane region" description="Helical" evidence="1">
    <location>
        <begin position="50"/>
        <end position="70"/>
    </location>
</feature>
<evidence type="ECO:0000313" key="2">
    <source>
        <dbReference type="EMBL" id="JAD96328.1"/>
    </source>
</evidence>